<feature type="domain" description="Peptidase S26" evidence="8">
    <location>
        <begin position="118"/>
        <end position="210"/>
    </location>
</feature>
<sequence length="423" mass="46904">MPSASRGSIFSAIRNACGTHRSRSNDVQQRFIGRVSPKPTLPPANAIKTAVARNVKSQQAPKAQNERPVKKSWSNILSARHPLPIPSLAAARRVPQSLHPPSWLRRWTWRLFFLGPPIAVIYMAFPWTIMRVHGVSMAPFFNPNSSPDLPPAPPDLILVQTVHSLGEVSPLFRMPKFKLHRGQVVVYRTPHDPSTIAVKRVVGLPGDKVTPLPGYSAGDDSPVIIPYNHIWVEGDANSRDKSIDSNHFGPISQNLVCGIVLAVYVPGLNWPVWLERGAADTPAAKDGRVERDVVGSARLDPDEQATQSQDPFRSGSAALELAMIRRNRELMPAKLRAKGMLERYRRMHALAKAEVEKADVSTRSVAEGLVEELEIAFESVGLNKDGSRVAPVVKPRWQADEEGESTVDKEKRLQEYLMRQRTA</sequence>
<protein>
    <recommendedName>
        <fullName evidence="8">Peptidase S26 domain-containing protein</fullName>
    </recommendedName>
</protein>
<dbReference type="GO" id="GO:0006465">
    <property type="term" value="P:signal peptide processing"/>
    <property type="evidence" value="ECO:0007669"/>
    <property type="project" value="InterPro"/>
</dbReference>
<evidence type="ECO:0000256" key="7">
    <source>
        <dbReference type="SAM" id="Phobius"/>
    </source>
</evidence>
<dbReference type="STRING" id="5601.A0A0D2DL69"/>
<evidence type="ECO:0000259" key="8">
    <source>
        <dbReference type="Pfam" id="PF10502"/>
    </source>
</evidence>
<dbReference type="InterPro" id="IPR037730">
    <property type="entry name" value="IMP2"/>
</dbReference>
<evidence type="ECO:0000256" key="3">
    <source>
        <dbReference type="ARBA" id="ARBA00022692"/>
    </source>
</evidence>
<dbReference type="EMBL" id="KN846962">
    <property type="protein sequence ID" value="KIW63117.1"/>
    <property type="molecule type" value="Genomic_DNA"/>
</dbReference>
<gene>
    <name evidence="9" type="ORF">PV04_09993</name>
</gene>
<evidence type="ECO:0000256" key="5">
    <source>
        <dbReference type="ARBA" id="ARBA00022989"/>
    </source>
</evidence>
<evidence type="ECO:0000313" key="10">
    <source>
        <dbReference type="Proteomes" id="UP000054266"/>
    </source>
</evidence>
<accession>A0A0D2DL69</accession>
<organism evidence="9 10">
    <name type="scientific">Phialophora macrospora</name>
    <dbReference type="NCBI Taxonomy" id="1851006"/>
    <lineage>
        <taxon>Eukaryota</taxon>
        <taxon>Fungi</taxon>
        <taxon>Dikarya</taxon>
        <taxon>Ascomycota</taxon>
        <taxon>Pezizomycotina</taxon>
        <taxon>Eurotiomycetes</taxon>
        <taxon>Chaetothyriomycetidae</taxon>
        <taxon>Chaetothyriales</taxon>
        <taxon>Herpotrichiellaceae</taxon>
        <taxon>Phialophora</taxon>
    </lineage>
</organism>
<dbReference type="SUPFAM" id="SSF51306">
    <property type="entry name" value="LexA/Signal peptidase"/>
    <property type="match status" value="1"/>
</dbReference>
<dbReference type="InterPro" id="IPR019533">
    <property type="entry name" value="Peptidase_S26"/>
</dbReference>
<evidence type="ECO:0000256" key="2">
    <source>
        <dbReference type="ARBA" id="ARBA00022670"/>
    </source>
</evidence>
<keyword evidence="10" id="KW-1185">Reference proteome</keyword>
<evidence type="ECO:0000256" key="1">
    <source>
        <dbReference type="ARBA" id="ARBA00004167"/>
    </source>
</evidence>
<dbReference type="PANTHER" id="PTHR46041:SF2">
    <property type="entry name" value="MITOCHONDRIAL INNER MEMBRANE PROTEASE SUBUNIT 2"/>
    <property type="match status" value="1"/>
</dbReference>
<dbReference type="Gene3D" id="2.10.109.10">
    <property type="entry name" value="Umud Fragment, subunit A"/>
    <property type="match status" value="1"/>
</dbReference>
<dbReference type="InterPro" id="IPR036286">
    <property type="entry name" value="LexA/Signal_pep-like_sf"/>
</dbReference>
<dbReference type="GO" id="GO:0004252">
    <property type="term" value="F:serine-type endopeptidase activity"/>
    <property type="evidence" value="ECO:0007669"/>
    <property type="project" value="InterPro"/>
</dbReference>
<proteinExistence type="predicted"/>
<dbReference type="Pfam" id="PF10502">
    <property type="entry name" value="Peptidase_S26"/>
    <property type="match status" value="1"/>
</dbReference>
<keyword evidence="2" id="KW-0645">Protease</keyword>
<dbReference type="HOGENOM" id="CLU_048136_0_0_1"/>
<keyword evidence="3 7" id="KW-0812">Transmembrane</keyword>
<feature type="transmembrane region" description="Helical" evidence="7">
    <location>
        <begin position="111"/>
        <end position="130"/>
    </location>
</feature>
<dbReference type="PANTHER" id="PTHR46041">
    <property type="entry name" value="MITOCHONDRIAL INNER MEMBRANE PROTEASE SUBUNIT 2"/>
    <property type="match status" value="1"/>
</dbReference>
<dbReference type="GO" id="GO:0042720">
    <property type="term" value="C:mitochondrial inner membrane peptidase complex"/>
    <property type="evidence" value="ECO:0007669"/>
    <property type="project" value="InterPro"/>
</dbReference>
<dbReference type="AlphaFoldDB" id="A0A0D2DL69"/>
<reference evidence="9 10" key="1">
    <citation type="submission" date="2015-01" db="EMBL/GenBank/DDBJ databases">
        <title>The Genome Sequence of Capronia semiimmersa CBS27337.</title>
        <authorList>
            <consortium name="The Broad Institute Genomics Platform"/>
            <person name="Cuomo C."/>
            <person name="de Hoog S."/>
            <person name="Gorbushina A."/>
            <person name="Stielow B."/>
            <person name="Teixiera M."/>
            <person name="Abouelleil A."/>
            <person name="Chapman S.B."/>
            <person name="Priest M."/>
            <person name="Young S.K."/>
            <person name="Wortman J."/>
            <person name="Nusbaum C."/>
            <person name="Birren B."/>
        </authorList>
    </citation>
    <scope>NUCLEOTIDE SEQUENCE [LARGE SCALE GENOMIC DNA]</scope>
    <source>
        <strain evidence="9 10">CBS 27337</strain>
    </source>
</reference>
<dbReference type="GO" id="GO:0006627">
    <property type="term" value="P:protein processing involved in protein targeting to mitochondrion"/>
    <property type="evidence" value="ECO:0007669"/>
    <property type="project" value="InterPro"/>
</dbReference>
<evidence type="ECO:0000256" key="6">
    <source>
        <dbReference type="ARBA" id="ARBA00023136"/>
    </source>
</evidence>
<keyword evidence="4" id="KW-0378">Hydrolase</keyword>
<dbReference type="CDD" id="cd06530">
    <property type="entry name" value="S26_SPase_I"/>
    <property type="match status" value="1"/>
</dbReference>
<keyword evidence="5 7" id="KW-1133">Transmembrane helix</keyword>
<name>A0A0D2DL69_9EURO</name>
<keyword evidence="6 7" id="KW-0472">Membrane</keyword>
<evidence type="ECO:0000256" key="4">
    <source>
        <dbReference type="ARBA" id="ARBA00022801"/>
    </source>
</evidence>
<comment type="subcellular location">
    <subcellularLocation>
        <location evidence="1">Membrane</location>
        <topology evidence="1">Single-pass membrane protein</topology>
    </subcellularLocation>
</comment>
<dbReference type="Proteomes" id="UP000054266">
    <property type="component" value="Unassembled WGS sequence"/>
</dbReference>
<evidence type="ECO:0000313" key="9">
    <source>
        <dbReference type="EMBL" id="KIW63117.1"/>
    </source>
</evidence>